<sequence>MEKERVARFLFIAVVVLTMIGTIWHSYSFASRPDLNDYIGDEVWYVPASRNLLHRLGVDVYYLHNGTYGVNVIFANKSAEIKNLGMTDWIAAINDARYRLEYREFPGVYYEIPVENYEDFLKKLKSSLPAGSYDVIPGFRYPDADNIQNYLNTEHPFLGKDLIMLSMLLLGDRPIAWRIPGIIEFALIELMAVLATYRISRSYLASLITLLFVALDPTLQATAITAMLDIHVAFFVSLFVLAVVYERRVLSAVSLGLAGATKLSGAFGWPILLWKSLKSENSFIRFFSKVVIIPGIAFLIPELPAIKVLGFKSWLNEFLGSFRWHLSYKGGHPYACPFWGWFINYRPFPFHFNPNVFVSTDPVLLMGMVVMILALPWLYKRKPDVSGPFFIFWSMVGFFAIHYYLGGRTQLSFYATVLVPPAAVSMGVFLNELIRWDAFRESLNFYRAKLLVVASFIWKKFKPSEDSGQE</sequence>
<keyword evidence="1" id="KW-0812">Transmembrane</keyword>
<reference evidence="3" key="1">
    <citation type="submission" date="2016-03" db="EMBL/GenBank/DDBJ databases">
        <authorList>
            <person name="Oger P.M."/>
        </authorList>
    </citation>
    <scope>NUCLEOTIDE SEQUENCE [LARGE SCALE GENOMIC DNA]</scope>
    <source>
        <strain evidence="3">OG-1</strain>
    </source>
</reference>
<evidence type="ECO:0000256" key="1">
    <source>
        <dbReference type="SAM" id="Phobius"/>
    </source>
</evidence>
<keyword evidence="1" id="KW-0472">Membrane</keyword>
<accession>A0A142CSW0</accession>
<keyword evidence="1" id="KW-1133">Transmembrane helix</keyword>
<feature type="transmembrane region" description="Helical" evidence="1">
    <location>
        <begin position="251"/>
        <end position="274"/>
    </location>
</feature>
<feature type="transmembrane region" description="Helical" evidence="1">
    <location>
        <begin position="203"/>
        <end position="219"/>
    </location>
</feature>
<keyword evidence="2" id="KW-0808">Transferase</keyword>
<evidence type="ECO:0000313" key="3">
    <source>
        <dbReference type="Proteomes" id="UP000073604"/>
    </source>
</evidence>
<feature type="transmembrane region" description="Helical" evidence="1">
    <location>
        <begin position="175"/>
        <end position="197"/>
    </location>
</feature>
<feature type="transmembrane region" description="Helical" evidence="1">
    <location>
        <begin position="356"/>
        <end position="378"/>
    </location>
</feature>
<dbReference type="Proteomes" id="UP000073604">
    <property type="component" value="Chromosome"/>
</dbReference>
<feature type="transmembrane region" description="Helical" evidence="1">
    <location>
        <begin position="6"/>
        <end position="24"/>
    </location>
</feature>
<dbReference type="KEGG" id="tpep:A0127_01060"/>
<feature type="transmembrane region" description="Helical" evidence="1">
    <location>
        <begin position="286"/>
        <end position="306"/>
    </location>
</feature>
<organism evidence="2 3">
    <name type="scientific">Thermococcus peptonophilus</name>
    <dbReference type="NCBI Taxonomy" id="53952"/>
    <lineage>
        <taxon>Archaea</taxon>
        <taxon>Methanobacteriati</taxon>
        <taxon>Methanobacteriota</taxon>
        <taxon>Thermococci</taxon>
        <taxon>Thermococcales</taxon>
        <taxon>Thermococcaceae</taxon>
        <taxon>Thermococcus</taxon>
    </lineage>
</organism>
<dbReference type="GeneID" id="27139092"/>
<dbReference type="GO" id="GO:0016757">
    <property type="term" value="F:glycosyltransferase activity"/>
    <property type="evidence" value="ECO:0007669"/>
    <property type="project" value="UniProtKB-KW"/>
</dbReference>
<dbReference type="EMBL" id="CP014750">
    <property type="protein sequence ID" value="AMQ17862.1"/>
    <property type="molecule type" value="Genomic_DNA"/>
</dbReference>
<proteinExistence type="predicted"/>
<keyword evidence="3" id="KW-1185">Reference proteome</keyword>
<feature type="transmembrane region" description="Helical" evidence="1">
    <location>
        <begin position="411"/>
        <end position="430"/>
    </location>
</feature>
<dbReference type="STRING" id="53952.A0127_01060"/>
<protein>
    <submittedName>
        <fullName evidence="2">Dolichyl-phosphate-mannose--protein mannosyltransferase</fullName>
    </submittedName>
</protein>
<evidence type="ECO:0000313" key="2">
    <source>
        <dbReference type="EMBL" id="AMQ17862.1"/>
    </source>
</evidence>
<feature type="transmembrane region" description="Helical" evidence="1">
    <location>
        <begin position="226"/>
        <end position="245"/>
    </location>
</feature>
<dbReference type="RefSeq" id="WP_062386814.1">
    <property type="nucleotide sequence ID" value="NZ_CP014750.1"/>
</dbReference>
<feature type="transmembrane region" description="Helical" evidence="1">
    <location>
        <begin position="385"/>
        <end position="405"/>
    </location>
</feature>
<dbReference type="AlphaFoldDB" id="A0A142CSW0"/>
<name>A0A142CSW0_9EURY</name>
<keyword evidence="2" id="KW-0328">Glycosyltransferase</keyword>
<gene>
    <name evidence="2" type="ORF">A0127_01060</name>
</gene>